<evidence type="ECO:0000313" key="3">
    <source>
        <dbReference type="Proteomes" id="UP000268623"/>
    </source>
</evidence>
<evidence type="ECO:0000313" key="2">
    <source>
        <dbReference type="EMBL" id="RNJ50285.1"/>
    </source>
</evidence>
<dbReference type="EMBL" id="QWDD01000001">
    <property type="protein sequence ID" value="RNJ50285.1"/>
    <property type="molecule type" value="Genomic_DNA"/>
</dbReference>
<sequence length="208" mass="22909">MKTVLTKAEFAKHVGRSRSCISGWIKAGKISSYALIGNGREARIWVQRAKDDLARSLDPSQQVSQAAPIVFDATEIHLPEDRPKGGAPTPAPPLSERERDLARRAKADADKAEHDAEAARRRLAIDEGHYVLAKDAAAAWGKELAKIMGALDTFLGTTLPRSIADECGCDWRVISARSREEWRALRAQLSDDAKSRREAIEQENRDAA</sequence>
<dbReference type="Proteomes" id="UP000268623">
    <property type="component" value="Unassembled WGS sequence"/>
</dbReference>
<accession>A0A3M9XR22</accession>
<feature type="region of interest" description="Disordered" evidence="1">
    <location>
        <begin position="188"/>
        <end position="208"/>
    </location>
</feature>
<dbReference type="RefSeq" id="WP_123176231.1">
    <property type="nucleotide sequence ID" value="NZ_QWDD01000001.1"/>
</dbReference>
<feature type="compositionally biased region" description="Basic and acidic residues" evidence="1">
    <location>
        <begin position="95"/>
        <end position="115"/>
    </location>
</feature>
<protein>
    <submittedName>
        <fullName evidence="2">Uncharacterized protein</fullName>
    </submittedName>
</protein>
<dbReference type="OrthoDB" id="7852579at2"/>
<proteinExistence type="predicted"/>
<name>A0A3M9XR22_9HYPH</name>
<evidence type="ECO:0000256" key="1">
    <source>
        <dbReference type="SAM" id="MobiDB-lite"/>
    </source>
</evidence>
<feature type="region of interest" description="Disordered" evidence="1">
    <location>
        <begin position="77"/>
        <end position="115"/>
    </location>
</feature>
<comment type="caution">
    <text evidence="2">The sequence shown here is derived from an EMBL/GenBank/DDBJ whole genome shotgun (WGS) entry which is preliminary data.</text>
</comment>
<dbReference type="AlphaFoldDB" id="A0A3M9XR22"/>
<organism evidence="2 3">
    <name type="scientific">Methylocystis hirsuta</name>
    <dbReference type="NCBI Taxonomy" id="369798"/>
    <lineage>
        <taxon>Bacteria</taxon>
        <taxon>Pseudomonadati</taxon>
        <taxon>Pseudomonadota</taxon>
        <taxon>Alphaproteobacteria</taxon>
        <taxon>Hyphomicrobiales</taxon>
        <taxon>Methylocystaceae</taxon>
        <taxon>Methylocystis</taxon>
    </lineage>
</organism>
<gene>
    <name evidence="2" type="ORF">D1O30_12435</name>
</gene>
<reference evidence="2 3" key="1">
    <citation type="submission" date="2018-08" db="EMBL/GenBank/DDBJ databases">
        <title>Genome sequence of Methylocystis hirsuta CSC1, a methanotroph able to accumulate PHAs.</title>
        <authorList>
            <person name="Bordel S."/>
            <person name="Rodriguez E."/>
            <person name="Gancedo J."/>
            <person name="Munoz R."/>
        </authorList>
    </citation>
    <scope>NUCLEOTIDE SEQUENCE [LARGE SCALE GENOMIC DNA]</scope>
    <source>
        <strain evidence="2 3">CSC1</strain>
    </source>
</reference>
<keyword evidence="3" id="KW-1185">Reference proteome</keyword>